<keyword evidence="3" id="KW-1185">Reference proteome</keyword>
<feature type="region of interest" description="Disordered" evidence="1">
    <location>
        <begin position="41"/>
        <end position="72"/>
    </location>
</feature>
<dbReference type="AlphaFoldDB" id="A0A2R6X8C5"/>
<sequence length="72" mass="8198">MRIRKNHKREIIREDETVHCTDRFDSCASLCVMSSRLPMRTEKRAIGPKSTSDANGLTRETTGTRPSCQETT</sequence>
<feature type="compositionally biased region" description="Polar residues" evidence="1">
    <location>
        <begin position="49"/>
        <end position="72"/>
    </location>
</feature>
<evidence type="ECO:0000313" key="3">
    <source>
        <dbReference type="Proteomes" id="UP000244005"/>
    </source>
</evidence>
<protein>
    <submittedName>
        <fullName evidence="2">Uncharacterized protein</fullName>
    </submittedName>
</protein>
<proteinExistence type="predicted"/>
<dbReference type="EMBL" id="KZ772702">
    <property type="protein sequence ID" value="PTQ42356.1"/>
    <property type="molecule type" value="Genomic_DNA"/>
</dbReference>
<dbReference type="Proteomes" id="UP000244005">
    <property type="component" value="Unassembled WGS sequence"/>
</dbReference>
<accession>A0A2R6X8C5</accession>
<organism evidence="2 3">
    <name type="scientific">Marchantia polymorpha</name>
    <name type="common">Common liverwort</name>
    <name type="synonym">Marchantia aquatica</name>
    <dbReference type="NCBI Taxonomy" id="3197"/>
    <lineage>
        <taxon>Eukaryota</taxon>
        <taxon>Viridiplantae</taxon>
        <taxon>Streptophyta</taxon>
        <taxon>Embryophyta</taxon>
        <taxon>Marchantiophyta</taxon>
        <taxon>Marchantiopsida</taxon>
        <taxon>Marchantiidae</taxon>
        <taxon>Marchantiales</taxon>
        <taxon>Marchantiaceae</taxon>
        <taxon>Marchantia</taxon>
    </lineage>
</organism>
<name>A0A2R6X8C5_MARPO</name>
<evidence type="ECO:0000313" key="2">
    <source>
        <dbReference type="EMBL" id="PTQ42356.1"/>
    </source>
</evidence>
<gene>
    <name evidence="2" type="ORF">MARPO_0030s0092</name>
</gene>
<reference evidence="3" key="1">
    <citation type="journal article" date="2017" name="Cell">
        <title>Insights into land plant evolution garnered from the Marchantia polymorpha genome.</title>
        <authorList>
            <person name="Bowman J.L."/>
            <person name="Kohchi T."/>
            <person name="Yamato K.T."/>
            <person name="Jenkins J."/>
            <person name="Shu S."/>
            <person name="Ishizaki K."/>
            <person name="Yamaoka S."/>
            <person name="Nishihama R."/>
            <person name="Nakamura Y."/>
            <person name="Berger F."/>
            <person name="Adam C."/>
            <person name="Aki S.S."/>
            <person name="Althoff F."/>
            <person name="Araki T."/>
            <person name="Arteaga-Vazquez M.A."/>
            <person name="Balasubrmanian S."/>
            <person name="Barry K."/>
            <person name="Bauer D."/>
            <person name="Boehm C.R."/>
            <person name="Briginshaw L."/>
            <person name="Caballero-Perez J."/>
            <person name="Catarino B."/>
            <person name="Chen F."/>
            <person name="Chiyoda S."/>
            <person name="Chovatia M."/>
            <person name="Davies K.M."/>
            <person name="Delmans M."/>
            <person name="Demura T."/>
            <person name="Dierschke T."/>
            <person name="Dolan L."/>
            <person name="Dorantes-Acosta A.E."/>
            <person name="Eklund D.M."/>
            <person name="Florent S.N."/>
            <person name="Flores-Sandoval E."/>
            <person name="Fujiyama A."/>
            <person name="Fukuzawa H."/>
            <person name="Galik B."/>
            <person name="Grimanelli D."/>
            <person name="Grimwood J."/>
            <person name="Grossniklaus U."/>
            <person name="Hamada T."/>
            <person name="Haseloff J."/>
            <person name="Hetherington A.J."/>
            <person name="Higo A."/>
            <person name="Hirakawa Y."/>
            <person name="Hundley H.N."/>
            <person name="Ikeda Y."/>
            <person name="Inoue K."/>
            <person name="Inoue S.I."/>
            <person name="Ishida S."/>
            <person name="Jia Q."/>
            <person name="Kakita M."/>
            <person name="Kanazawa T."/>
            <person name="Kawai Y."/>
            <person name="Kawashima T."/>
            <person name="Kennedy M."/>
            <person name="Kinose K."/>
            <person name="Kinoshita T."/>
            <person name="Kohara Y."/>
            <person name="Koide E."/>
            <person name="Komatsu K."/>
            <person name="Kopischke S."/>
            <person name="Kubo M."/>
            <person name="Kyozuka J."/>
            <person name="Lagercrantz U."/>
            <person name="Lin S.S."/>
            <person name="Lindquist E."/>
            <person name="Lipzen A.M."/>
            <person name="Lu C.W."/>
            <person name="De Luna E."/>
            <person name="Martienssen R.A."/>
            <person name="Minamino N."/>
            <person name="Mizutani M."/>
            <person name="Mizutani M."/>
            <person name="Mochizuki N."/>
            <person name="Monte I."/>
            <person name="Mosher R."/>
            <person name="Nagasaki H."/>
            <person name="Nakagami H."/>
            <person name="Naramoto S."/>
            <person name="Nishitani K."/>
            <person name="Ohtani M."/>
            <person name="Okamoto T."/>
            <person name="Okumura M."/>
            <person name="Phillips J."/>
            <person name="Pollak B."/>
            <person name="Reinders A."/>
            <person name="Rovekamp M."/>
            <person name="Sano R."/>
            <person name="Sawa S."/>
            <person name="Schmid M.W."/>
            <person name="Shirakawa M."/>
            <person name="Solano R."/>
            <person name="Spunde A."/>
            <person name="Suetsugu N."/>
            <person name="Sugano S."/>
            <person name="Sugiyama A."/>
            <person name="Sun R."/>
            <person name="Suzuki Y."/>
            <person name="Takenaka M."/>
            <person name="Takezawa D."/>
            <person name="Tomogane H."/>
            <person name="Tsuzuki M."/>
            <person name="Ueda T."/>
            <person name="Umeda M."/>
            <person name="Ward J.M."/>
            <person name="Watanabe Y."/>
            <person name="Yazaki K."/>
            <person name="Yokoyama R."/>
            <person name="Yoshitake Y."/>
            <person name="Yotsui I."/>
            <person name="Zachgo S."/>
            <person name="Schmutz J."/>
        </authorList>
    </citation>
    <scope>NUCLEOTIDE SEQUENCE [LARGE SCALE GENOMIC DNA]</scope>
    <source>
        <strain evidence="3">Tak-1</strain>
    </source>
</reference>
<evidence type="ECO:0000256" key="1">
    <source>
        <dbReference type="SAM" id="MobiDB-lite"/>
    </source>
</evidence>